<dbReference type="GO" id="GO:0032580">
    <property type="term" value="C:Golgi cisterna membrane"/>
    <property type="evidence" value="ECO:0007669"/>
    <property type="project" value="UniProtKB-SubCell"/>
</dbReference>
<organism evidence="4">
    <name type="scientific">Capitella teleta</name>
    <name type="common">Polychaete worm</name>
    <dbReference type="NCBI Taxonomy" id="283909"/>
    <lineage>
        <taxon>Eukaryota</taxon>
        <taxon>Metazoa</taxon>
        <taxon>Spiralia</taxon>
        <taxon>Lophotrochozoa</taxon>
        <taxon>Annelida</taxon>
        <taxon>Polychaeta</taxon>
        <taxon>Sedentaria</taxon>
        <taxon>Scolecida</taxon>
        <taxon>Capitellidae</taxon>
        <taxon>Capitella</taxon>
    </lineage>
</organism>
<dbReference type="PANTHER" id="PTHR11927:SF9">
    <property type="entry name" value="L-FUCOSYLTRANSFERASE"/>
    <property type="match status" value="1"/>
</dbReference>
<accession>R7TB84</accession>
<keyword evidence="3" id="KW-0325">Glycoprotein</keyword>
<dbReference type="EMBL" id="KB295814">
    <property type="protein sequence ID" value="ELU12597.1"/>
    <property type="molecule type" value="Genomic_DNA"/>
</dbReference>
<dbReference type="GO" id="GO:0005975">
    <property type="term" value="P:carbohydrate metabolic process"/>
    <property type="evidence" value="ECO:0007669"/>
    <property type="project" value="InterPro"/>
</dbReference>
<sequence>LGNLLFQYSSLYGTARRLGRKPVVPDRLRILNYFHLDTNTSVLARPGASWMQYPELRASAYDANLITHLEKTDSDAEMVGYFQSWYYFRHVTQDIRKQYTFSVELLSEVRNTINVAMTTFTANHRRPSVLIGIHVRRGDMTSDFFHWYGYTTAPPEYIETAMQSMEKQFQNIMFIVSSDDIEWSERNINAVKRNIYFSRNHSDVFDLALLTSCDHVIMTVGTFGWWAGFLAGGQVVYYSDFPAPQSSLSRAF</sequence>
<keyword evidence="3" id="KW-0333">Golgi apparatus</keyword>
<evidence type="ECO:0000313" key="5">
    <source>
        <dbReference type="EMBL" id="ELU12597.1"/>
    </source>
</evidence>
<proteinExistence type="inferred from homology"/>
<dbReference type="HOGENOM" id="CLU_043399_2_1_1"/>
<evidence type="ECO:0000256" key="3">
    <source>
        <dbReference type="RuleBase" id="RU363129"/>
    </source>
</evidence>
<protein>
    <recommendedName>
        <fullName evidence="3">L-Fucosyltransferase</fullName>
        <ecNumber evidence="3">2.4.1.-</ecNumber>
    </recommendedName>
</protein>
<dbReference type="InterPro" id="IPR002516">
    <property type="entry name" value="Glyco_trans_11"/>
</dbReference>
<dbReference type="Gene3D" id="3.40.50.11350">
    <property type="match status" value="1"/>
</dbReference>
<comment type="pathway">
    <text evidence="3">Protein modification; protein glycosylation.</text>
</comment>
<reference evidence="4" key="1">
    <citation type="journal article" date="2013" name="Nature">
        <title>Insights into bilaterian evolution from three spiralian genomes.</title>
        <authorList>
            <person name="Simakov O."/>
            <person name="Marletaz F."/>
            <person name="Cho S.J."/>
            <person name="Edsinger-Gonzales E."/>
            <person name="Havlak P."/>
            <person name="Hellsten U."/>
            <person name="Kuo D.H."/>
            <person name="Larsson T."/>
            <person name="Lv J."/>
            <person name="Arendt D."/>
            <person name="Savage R."/>
            <person name="Osoegawa K."/>
            <person name="de Jong P."/>
            <person name="Grimwood J."/>
            <person name="Chapman J.A."/>
            <person name="Shapiro H."/>
            <person name="Aerts A."/>
            <person name="Otillar R.P."/>
            <person name="Terry A.Y."/>
            <person name="Boore J.L."/>
            <person name="Grigoriev I.V."/>
            <person name="Lindberg D.R."/>
            <person name="Seaver E.C."/>
            <person name="Weisblat D.A."/>
            <person name="Putnam N.H."/>
            <person name="Rokhsar D.S."/>
        </authorList>
    </citation>
    <scope>NUCLEOTIDE SEQUENCE</scope>
    <source>
        <strain evidence="4">I ESC-2004</strain>
    </source>
</reference>
<dbReference type="EC" id="2.4.1.-" evidence="3"/>
<name>R7TB84_CAPTE</name>
<comment type="similarity">
    <text evidence="3">Belongs to the glycosyltransferase 11 family.</text>
</comment>
<dbReference type="OMA" id="WVGITAN"/>
<dbReference type="UniPathway" id="UPA00378"/>
<dbReference type="Pfam" id="PF01531">
    <property type="entry name" value="Glyco_transf_11"/>
    <property type="match status" value="1"/>
</dbReference>
<feature type="non-terminal residue" evidence="4">
    <location>
        <position position="252"/>
    </location>
</feature>
<keyword evidence="3" id="KW-0735">Signal-anchor</keyword>
<dbReference type="AlphaFoldDB" id="R7TB84"/>
<dbReference type="EMBL" id="KB311893">
    <property type="protein sequence ID" value="ELT88269.1"/>
    <property type="molecule type" value="Genomic_DNA"/>
</dbReference>
<keyword evidence="2 3" id="KW-0808">Transferase</keyword>
<dbReference type="GO" id="GO:0008107">
    <property type="term" value="F:galactoside 2-alpha-L-fucosyltransferase activity"/>
    <property type="evidence" value="ECO:0007669"/>
    <property type="project" value="InterPro"/>
</dbReference>
<keyword evidence="3" id="KW-0812">Transmembrane</keyword>
<feature type="non-terminal residue" evidence="4">
    <location>
        <position position="1"/>
    </location>
</feature>
<keyword evidence="1 3" id="KW-0328">Glycosyltransferase</keyword>
<dbReference type="PANTHER" id="PTHR11927">
    <property type="entry name" value="GALACTOSIDE 2-L-FUCOSYLTRANSFERASE"/>
    <property type="match status" value="1"/>
</dbReference>
<dbReference type="CDD" id="cd11301">
    <property type="entry name" value="Fut1_Fut2_like"/>
    <property type="match status" value="1"/>
</dbReference>
<gene>
    <name evidence="5" type="ORF">CAPTEDRAFT_37626</name>
    <name evidence="4" type="ORF">CAPTEDRAFT_49171</name>
</gene>
<evidence type="ECO:0000256" key="1">
    <source>
        <dbReference type="ARBA" id="ARBA00022676"/>
    </source>
</evidence>
<evidence type="ECO:0000313" key="4">
    <source>
        <dbReference type="EMBL" id="ELT88269.1"/>
    </source>
</evidence>
<evidence type="ECO:0000256" key="2">
    <source>
        <dbReference type="ARBA" id="ARBA00022679"/>
    </source>
</evidence>
<dbReference type="OrthoDB" id="6090518at2759"/>
<comment type="subcellular location">
    <subcellularLocation>
        <location evidence="3">Golgi apparatus</location>
        <location evidence="3">Golgi stack membrane</location>
        <topology evidence="3">Single-pass type II membrane protein</topology>
    </subcellularLocation>
</comment>
<dbReference type="STRING" id="283909.R7TB84"/>